<evidence type="ECO:0000259" key="2">
    <source>
        <dbReference type="Pfam" id="PF04892"/>
    </source>
</evidence>
<feature type="transmembrane region" description="Helical" evidence="1">
    <location>
        <begin position="12"/>
        <end position="31"/>
    </location>
</feature>
<feature type="transmembrane region" description="Helical" evidence="1">
    <location>
        <begin position="335"/>
        <end position="361"/>
    </location>
</feature>
<dbReference type="PANTHER" id="PTHR36834:SF1">
    <property type="entry name" value="INTEGRAL MEMBRANE PROTEIN"/>
    <property type="match status" value="1"/>
</dbReference>
<dbReference type="OrthoDB" id="4822551at2"/>
<feature type="transmembrane region" description="Helical" evidence="1">
    <location>
        <begin position="221"/>
        <end position="242"/>
    </location>
</feature>
<dbReference type="InterPro" id="IPR006976">
    <property type="entry name" value="VanZ-like"/>
</dbReference>
<dbReference type="Pfam" id="PF04892">
    <property type="entry name" value="VanZ"/>
    <property type="match status" value="1"/>
</dbReference>
<dbReference type="RefSeq" id="WP_092091084.1">
    <property type="nucleotide sequence ID" value="NZ_FOQE01000003.1"/>
</dbReference>
<evidence type="ECO:0000313" key="3">
    <source>
        <dbReference type="EMBL" id="SFH56401.1"/>
    </source>
</evidence>
<feature type="transmembrane region" description="Helical" evidence="1">
    <location>
        <begin position="303"/>
        <end position="320"/>
    </location>
</feature>
<keyword evidence="1" id="KW-0472">Membrane</keyword>
<dbReference type="Proteomes" id="UP000198668">
    <property type="component" value="Unassembled WGS sequence"/>
</dbReference>
<protein>
    <submittedName>
        <fullName evidence="3">Glycopeptide antibiotics resistance protein</fullName>
    </submittedName>
</protein>
<accession>A0A1I3B3W5</accession>
<dbReference type="AlphaFoldDB" id="A0A1I3B3W5"/>
<organism evidence="3 4">
    <name type="scientific">Pisciglobus halotolerans</name>
    <dbReference type="NCBI Taxonomy" id="745365"/>
    <lineage>
        <taxon>Bacteria</taxon>
        <taxon>Bacillati</taxon>
        <taxon>Bacillota</taxon>
        <taxon>Bacilli</taxon>
        <taxon>Lactobacillales</taxon>
        <taxon>Carnobacteriaceae</taxon>
    </lineage>
</organism>
<dbReference type="InterPro" id="IPR053150">
    <property type="entry name" value="Teicoplanin_resist-assoc"/>
</dbReference>
<keyword evidence="1" id="KW-0812">Transmembrane</keyword>
<dbReference type="PANTHER" id="PTHR36834">
    <property type="entry name" value="MEMBRANE PROTEIN-RELATED"/>
    <property type="match status" value="1"/>
</dbReference>
<gene>
    <name evidence="3" type="ORF">SAMN04489868_10358</name>
</gene>
<feature type="transmembrane region" description="Helical" evidence="1">
    <location>
        <begin position="179"/>
        <end position="200"/>
    </location>
</feature>
<evidence type="ECO:0000256" key="1">
    <source>
        <dbReference type="SAM" id="Phobius"/>
    </source>
</evidence>
<feature type="transmembrane region" description="Helical" evidence="1">
    <location>
        <begin position="37"/>
        <end position="61"/>
    </location>
</feature>
<sequence>MDTYLFTIKTAVIIFFILSFFIFIPWLIYSYRKYGYLSFWASIVVYSFIFYMITALFLVLLPLPATRDVRSLQAPGTKHYSLIPFYFIWDVLDSSSVVLTQPRTYLQIFKESAFIQAVFNFLLLFPFGVYLRYFFQDKRYWKKAFGLGFALSLFYEVTQITGIYGIYNAPYRIFDVDDLILNSTGTLLGFLVAPIFLALFPSQKNIIEKGREIQRNTFASPTQQLLAIVVDYVVFSFSWSFVRYLLGNNPFTDFLYPLIGFLIFFFFVPIFWSGKTIGTNALRFQLAQPNEEQPRWPALLKRTLLLGAPIFLSTIVQAWSKVELNMDSPLYPYQVWFTVGLITFNFIMWGILVLHALFILFRKGKSRFYFDAVPNIVNKRK</sequence>
<name>A0A1I3B3W5_9LACT</name>
<keyword evidence="4" id="KW-1185">Reference proteome</keyword>
<feature type="transmembrane region" description="Helical" evidence="1">
    <location>
        <begin position="147"/>
        <end position="167"/>
    </location>
</feature>
<keyword evidence="1" id="KW-1133">Transmembrane helix</keyword>
<feature type="transmembrane region" description="Helical" evidence="1">
    <location>
        <begin position="254"/>
        <end position="274"/>
    </location>
</feature>
<feature type="transmembrane region" description="Helical" evidence="1">
    <location>
        <begin position="113"/>
        <end position="135"/>
    </location>
</feature>
<feature type="domain" description="VanZ-like" evidence="2">
    <location>
        <begin position="48"/>
        <end position="196"/>
    </location>
</feature>
<reference evidence="3 4" key="1">
    <citation type="submission" date="2016-10" db="EMBL/GenBank/DDBJ databases">
        <authorList>
            <person name="de Groot N.N."/>
        </authorList>
    </citation>
    <scope>NUCLEOTIDE SEQUENCE [LARGE SCALE GENOMIC DNA]</scope>
    <source>
        <strain evidence="3 4">DSM 27630</strain>
    </source>
</reference>
<proteinExistence type="predicted"/>
<dbReference type="EMBL" id="FOQE01000003">
    <property type="protein sequence ID" value="SFH56401.1"/>
    <property type="molecule type" value="Genomic_DNA"/>
</dbReference>
<evidence type="ECO:0000313" key="4">
    <source>
        <dbReference type="Proteomes" id="UP000198668"/>
    </source>
</evidence>